<sequence>RELLQGSGYTGNGKASYVNGVATLDAQAGNIGDFVKVTQSGSDTIVQIDRDGTGGTFATTNVVTLTGVHTDLATLLANHQLMVV</sequence>
<proteinExistence type="predicted"/>
<gene>
    <name evidence="1" type="ORF">Q609_ECAC00343G0003</name>
</gene>
<dbReference type="NCBIfam" id="TIGR03661">
    <property type="entry name" value="T1SS_VCA0849"/>
    <property type="match status" value="1"/>
</dbReference>
<reference evidence="1 2" key="1">
    <citation type="submission" date="2013-12" db="EMBL/GenBank/DDBJ databases">
        <title>A Varibaculum cambriense genome reconstructed from a premature infant gut community with otherwise low bacterial novelty that shifts toward anaerobic metabolism during the third week of life.</title>
        <authorList>
            <person name="Brown C.T."/>
            <person name="Sharon I."/>
            <person name="Thomas B.C."/>
            <person name="Castelle C.J."/>
            <person name="Morowitz M.J."/>
            <person name="Banfield J.F."/>
        </authorList>
    </citation>
    <scope>NUCLEOTIDE SEQUENCE [LARGE SCALE GENOMIC DNA]</scope>
    <source>
        <strain evidence="2">DORA_A_5_14_21</strain>
    </source>
</reference>
<organism evidence="1 2">
    <name type="scientific">Escherichia coli DORA_A_5_14_21</name>
    <dbReference type="NCBI Taxonomy" id="1403943"/>
    <lineage>
        <taxon>Bacteria</taxon>
        <taxon>Pseudomonadati</taxon>
        <taxon>Pseudomonadota</taxon>
        <taxon>Gammaproteobacteria</taxon>
        <taxon>Enterobacterales</taxon>
        <taxon>Enterobacteriaceae</taxon>
        <taxon>Escherichia</taxon>
    </lineage>
</organism>
<dbReference type="InterPro" id="IPR019960">
    <property type="entry name" value="T1SS_VCA0849"/>
</dbReference>
<accession>W1XAT8</accession>
<dbReference type="PATRIC" id="fig|1403943.3.peg.784"/>
<dbReference type="EMBL" id="AZLZ01000343">
    <property type="protein sequence ID" value="ETJ27467.1"/>
    <property type="molecule type" value="Genomic_DNA"/>
</dbReference>
<evidence type="ECO:0000313" key="2">
    <source>
        <dbReference type="Proteomes" id="UP000018853"/>
    </source>
</evidence>
<comment type="caution">
    <text evidence="1">The sequence shown here is derived from an EMBL/GenBank/DDBJ whole genome shotgun (WGS) entry which is preliminary data.</text>
</comment>
<dbReference type="AlphaFoldDB" id="W1XAT8"/>
<evidence type="ECO:0000313" key="1">
    <source>
        <dbReference type="EMBL" id="ETJ27467.1"/>
    </source>
</evidence>
<feature type="non-terminal residue" evidence="1">
    <location>
        <position position="1"/>
    </location>
</feature>
<protein>
    <submittedName>
        <fullName evidence="1">Hemolysin-type calcium-binding region</fullName>
    </submittedName>
</protein>
<dbReference type="Proteomes" id="UP000018853">
    <property type="component" value="Unassembled WGS sequence"/>
</dbReference>
<name>W1XAT8_ECOLX</name>